<dbReference type="AlphaFoldDB" id="M4VD60"/>
<dbReference type="KEGG" id="man:A11S_328"/>
<dbReference type="EMBL" id="CP003538">
    <property type="protein sequence ID" value="AGH97163.1"/>
    <property type="molecule type" value="Genomic_DNA"/>
</dbReference>
<gene>
    <name evidence="2" type="ORF">A11S_328</name>
</gene>
<proteinExistence type="predicted"/>
<dbReference type="HOGENOM" id="CLU_3330109_0_0_5"/>
<reference evidence="2 3" key="1">
    <citation type="journal article" date="2013" name="ISME J.">
        <title>By their genes ye shall know them: genomic signatures of predatory bacteria.</title>
        <authorList>
            <person name="Pasternak Z."/>
            <person name="Pietrokovski S."/>
            <person name="Rotem O."/>
            <person name="Gophna U."/>
            <person name="Lurie-Weinberger M.N."/>
            <person name="Jurkevitch E."/>
        </authorList>
    </citation>
    <scope>NUCLEOTIDE SEQUENCE [LARGE SCALE GENOMIC DNA]</scope>
    <source>
        <strain evidence="2">EPB</strain>
    </source>
</reference>
<evidence type="ECO:0000313" key="3">
    <source>
        <dbReference type="Proteomes" id="UP000011932"/>
    </source>
</evidence>
<keyword evidence="1" id="KW-0472">Membrane</keyword>
<evidence type="ECO:0000313" key="2">
    <source>
        <dbReference type="EMBL" id="AGH97163.1"/>
    </source>
</evidence>
<keyword evidence="1" id="KW-0812">Transmembrane</keyword>
<organism evidence="2 3">
    <name type="scientific">Micavibrio aeruginosavorus EPB</name>
    <dbReference type="NCBI Taxonomy" id="349215"/>
    <lineage>
        <taxon>Bacteria</taxon>
        <taxon>Pseudomonadati</taxon>
        <taxon>Bdellovibrionota</taxon>
        <taxon>Bdellovibrionia</taxon>
        <taxon>Bdellovibrionales</taxon>
        <taxon>Pseudobdellovibrionaceae</taxon>
        <taxon>Micavibrio</taxon>
    </lineage>
</organism>
<dbReference type="Proteomes" id="UP000011932">
    <property type="component" value="Chromosome"/>
</dbReference>
<keyword evidence="1" id="KW-1133">Transmembrane helix</keyword>
<feature type="transmembrane region" description="Helical" evidence="1">
    <location>
        <begin position="6"/>
        <end position="24"/>
    </location>
</feature>
<sequence>MVSFVIGVFPNFVFLIVQYTFVAPTSRGGKQYRKDIEK</sequence>
<accession>M4VD60</accession>
<evidence type="ECO:0000256" key="1">
    <source>
        <dbReference type="SAM" id="Phobius"/>
    </source>
</evidence>
<protein>
    <submittedName>
        <fullName evidence="2">Uncharacterized protein</fullName>
    </submittedName>
</protein>
<name>M4VD60_9BACT</name>